<gene>
    <name evidence="10" type="ORF">QOZ94_002948</name>
</gene>
<dbReference type="InterPro" id="IPR017871">
    <property type="entry name" value="ABC_transporter-like_CS"/>
</dbReference>
<dbReference type="Gene3D" id="3.30.70.260">
    <property type="match status" value="1"/>
</dbReference>
<evidence type="ECO:0000256" key="5">
    <source>
        <dbReference type="ARBA" id="ARBA00022840"/>
    </source>
</evidence>
<dbReference type="Pfam" id="PF09383">
    <property type="entry name" value="NIL"/>
    <property type="match status" value="1"/>
</dbReference>
<evidence type="ECO:0000256" key="4">
    <source>
        <dbReference type="ARBA" id="ARBA00022741"/>
    </source>
</evidence>
<dbReference type="Proteomes" id="UP001241747">
    <property type="component" value="Unassembled WGS sequence"/>
</dbReference>
<keyword evidence="3" id="KW-1003">Cell membrane</keyword>
<keyword evidence="11" id="KW-1185">Reference proteome</keyword>
<dbReference type="InterPro" id="IPR027417">
    <property type="entry name" value="P-loop_NTPase"/>
</dbReference>
<dbReference type="PROSITE" id="PS00211">
    <property type="entry name" value="ABC_TRANSPORTER_1"/>
    <property type="match status" value="1"/>
</dbReference>
<dbReference type="InterPro" id="IPR050086">
    <property type="entry name" value="MetN_ABC_transporter-like"/>
</dbReference>
<comment type="similarity">
    <text evidence="1">Belongs to the ABC transporter superfamily.</text>
</comment>
<dbReference type="InterPro" id="IPR003593">
    <property type="entry name" value="AAA+_ATPase"/>
</dbReference>
<evidence type="ECO:0000313" key="10">
    <source>
        <dbReference type="EMBL" id="MDQ0506144.1"/>
    </source>
</evidence>
<dbReference type="SUPFAM" id="SSF52540">
    <property type="entry name" value="P-loop containing nucleoside triphosphate hydrolases"/>
    <property type="match status" value="1"/>
</dbReference>
<keyword evidence="2" id="KW-0813">Transport</keyword>
<evidence type="ECO:0000256" key="8">
    <source>
        <dbReference type="ARBA" id="ARBA00023136"/>
    </source>
</evidence>
<evidence type="ECO:0000259" key="9">
    <source>
        <dbReference type="PROSITE" id="PS50893"/>
    </source>
</evidence>
<accession>A0ABU0LGA2</accession>
<evidence type="ECO:0000256" key="1">
    <source>
        <dbReference type="ARBA" id="ARBA00005417"/>
    </source>
</evidence>
<evidence type="ECO:0000256" key="7">
    <source>
        <dbReference type="ARBA" id="ARBA00022970"/>
    </source>
</evidence>
<dbReference type="GO" id="GO:0005524">
    <property type="term" value="F:ATP binding"/>
    <property type="evidence" value="ECO:0007669"/>
    <property type="project" value="UniProtKB-KW"/>
</dbReference>
<dbReference type="CDD" id="cd03258">
    <property type="entry name" value="ABC_MetN_methionine_transporter"/>
    <property type="match status" value="1"/>
</dbReference>
<name>A0ABU0LGA2_XANAG</name>
<dbReference type="InterPro" id="IPR041701">
    <property type="entry name" value="MetN_ABC"/>
</dbReference>
<sequence>MNAPVSVETTPRRLEAASAILFEKVEKTYSGRHGQNPVTALSDISLAVPEGAIVGVIGRSGAGKSTLIRLVNGLEQPTAGRVVVDGVDIGALSEQALRGQRRAIGMIFQHFNLLARRTAYANVALPLEIAGLPQREIKSRVEPLLELVGLADKRDRYPAELSGGQKQRVGIARALATQPRVLLSDEATSALDPETTNQILALLRKVNAELKLTVLLITHEMAVIKAVADKVAVIDGGRIVEEGSTYEVFAHPRHATTRSFLSALTGANLPPYVADRLKAEPGPGRDALIRIVFTGGHATDPVLSRVARLLSVDINIIQAQVDEIAGRPFGVIVISVPGDAPTLSAVTNAVERLKLSSEVLGYV</sequence>
<feature type="domain" description="ABC transporter" evidence="9">
    <location>
        <begin position="20"/>
        <end position="261"/>
    </location>
</feature>
<evidence type="ECO:0000256" key="6">
    <source>
        <dbReference type="ARBA" id="ARBA00022967"/>
    </source>
</evidence>
<dbReference type="Pfam" id="PF00005">
    <property type="entry name" value="ABC_tran"/>
    <property type="match status" value="1"/>
</dbReference>
<evidence type="ECO:0000256" key="2">
    <source>
        <dbReference type="ARBA" id="ARBA00022448"/>
    </source>
</evidence>
<dbReference type="SMART" id="SM00930">
    <property type="entry name" value="NIL"/>
    <property type="match status" value="1"/>
</dbReference>
<keyword evidence="4" id="KW-0547">Nucleotide-binding</keyword>
<dbReference type="InterPro" id="IPR003439">
    <property type="entry name" value="ABC_transporter-like_ATP-bd"/>
</dbReference>
<proteinExistence type="inferred from homology"/>
<evidence type="ECO:0000256" key="3">
    <source>
        <dbReference type="ARBA" id="ARBA00022475"/>
    </source>
</evidence>
<protein>
    <submittedName>
        <fullName evidence="10">D-methionine transport system ATP-binding protein</fullName>
    </submittedName>
</protein>
<comment type="caution">
    <text evidence="10">The sequence shown here is derived from an EMBL/GenBank/DDBJ whole genome shotgun (WGS) entry which is preliminary data.</text>
</comment>
<dbReference type="EMBL" id="JAUSVY010000006">
    <property type="protein sequence ID" value="MDQ0506144.1"/>
    <property type="molecule type" value="Genomic_DNA"/>
</dbReference>
<evidence type="ECO:0000313" key="11">
    <source>
        <dbReference type="Proteomes" id="UP001241747"/>
    </source>
</evidence>
<keyword evidence="8" id="KW-0472">Membrane</keyword>
<dbReference type="PROSITE" id="PS50893">
    <property type="entry name" value="ABC_TRANSPORTER_2"/>
    <property type="match status" value="1"/>
</dbReference>
<keyword evidence="6" id="KW-1278">Translocase</keyword>
<dbReference type="SMART" id="SM00382">
    <property type="entry name" value="AAA"/>
    <property type="match status" value="1"/>
</dbReference>
<dbReference type="InterPro" id="IPR045865">
    <property type="entry name" value="ACT-like_dom_sf"/>
</dbReference>
<dbReference type="PANTHER" id="PTHR43166:SF30">
    <property type="entry name" value="METHIONINE IMPORT ATP-BINDING PROTEIN METN"/>
    <property type="match status" value="1"/>
</dbReference>
<reference evidence="10 11" key="1">
    <citation type="submission" date="2023-07" db="EMBL/GenBank/DDBJ databases">
        <title>Genomic Encyclopedia of Type Strains, Phase IV (KMG-IV): sequencing the most valuable type-strain genomes for metagenomic binning, comparative biology and taxonomic classification.</title>
        <authorList>
            <person name="Goeker M."/>
        </authorList>
    </citation>
    <scope>NUCLEOTIDE SEQUENCE [LARGE SCALE GENOMIC DNA]</scope>
    <source>
        <strain evidence="10 11">DSM 3770</strain>
    </source>
</reference>
<dbReference type="Gene3D" id="3.40.50.300">
    <property type="entry name" value="P-loop containing nucleotide triphosphate hydrolases"/>
    <property type="match status" value="1"/>
</dbReference>
<dbReference type="SUPFAM" id="SSF55021">
    <property type="entry name" value="ACT-like"/>
    <property type="match status" value="1"/>
</dbReference>
<organism evidence="10 11">
    <name type="scientific">Xanthobacter agilis</name>
    <dbReference type="NCBI Taxonomy" id="47492"/>
    <lineage>
        <taxon>Bacteria</taxon>
        <taxon>Pseudomonadati</taxon>
        <taxon>Pseudomonadota</taxon>
        <taxon>Alphaproteobacteria</taxon>
        <taxon>Hyphomicrobiales</taxon>
        <taxon>Xanthobacteraceae</taxon>
        <taxon>Xanthobacter</taxon>
    </lineage>
</organism>
<keyword evidence="5 10" id="KW-0067">ATP-binding</keyword>
<keyword evidence="7" id="KW-0029">Amino-acid transport</keyword>
<dbReference type="InterPro" id="IPR018449">
    <property type="entry name" value="NIL_domain"/>
</dbReference>
<dbReference type="PANTHER" id="PTHR43166">
    <property type="entry name" value="AMINO ACID IMPORT ATP-BINDING PROTEIN"/>
    <property type="match status" value="1"/>
</dbReference>